<sequence>MVNAPFRIYWAYNFLRLDNPATPPIPVTRGMFPAGAAGDYTYHLAVNTYSPSFLLREPRKTFRFTVATTF</sequence>
<evidence type="ECO:0000313" key="1">
    <source>
        <dbReference type="EMBL" id="SPF48991.1"/>
    </source>
</evidence>
<gene>
    <name evidence="1" type="ORF">SBA1_90125</name>
</gene>
<dbReference type="EMBL" id="OMOD01000188">
    <property type="protein sequence ID" value="SPF48991.1"/>
    <property type="molecule type" value="Genomic_DNA"/>
</dbReference>
<dbReference type="Proteomes" id="UP000238701">
    <property type="component" value="Unassembled WGS sequence"/>
</dbReference>
<accession>A0A2U3LAR6</accession>
<evidence type="ECO:0008006" key="3">
    <source>
        <dbReference type="Google" id="ProtNLM"/>
    </source>
</evidence>
<proteinExistence type="predicted"/>
<dbReference type="AlphaFoldDB" id="A0A2U3LAR6"/>
<reference evidence="2" key="1">
    <citation type="submission" date="2018-02" db="EMBL/GenBank/DDBJ databases">
        <authorList>
            <person name="Hausmann B."/>
        </authorList>
    </citation>
    <scope>NUCLEOTIDE SEQUENCE [LARGE SCALE GENOMIC DNA]</scope>
    <source>
        <strain evidence="2">Peat soil MAG SbA1</strain>
    </source>
</reference>
<evidence type="ECO:0000313" key="2">
    <source>
        <dbReference type="Proteomes" id="UP000238701"/>
    </source>
</evidence>
<organism evidence="1 2">
    <name type="scientific">Candidatus Sulfotelmatobacter kueseliae</name>
    <dbReference type="NCBI Taxonomy" id="2042962"/>
    <lineage>
        <taxon>Bacteria</taxon>
        <taxon>Pseudomonadati</taxon>
        <taxon>Acidobacteriota</taxon>
        <taxon>Terriglobia</taxon>
        <taxon>Terriglobales</taxon>
        <taxon>Candidatus Korobacteraceae</taxon>
        <taxon>Candidatus Sulfotelmatobacter</taxon>
    </lineage>
</organism>
<protein>
    <recommendedName>
        <fullName evidence="3">Bacterial surface antigen (D15) domain-containing protein</fullName>
    </recommendedName>
</protein>
<name>A0A2U3LAR6_9BACT</name>